<dbReference type="EMBL" id="CP025491">
    <property type="protein sequence ID" value="AUH72770.1"/>
    <property type="molecule type" value="Genomic_DNA"/>
</dbReference>
<dbReference type="InterPro" id="IPR051473">
    <property type="entry name" value="P2Ox-like"/>
</dbReference>
<dbReference type="Gene3D" id="3.50.50.60">
    <property type="entry name" value="FAD/NAD(P)-binding domain"/>
    <property type="match status" value="2"/>
</dbReference>
<dbReference type="GO" id="GO:0016614">
    <property type="term" value="F:oxidoreductase activity, acting on CH-OH group of donors"/>
    <property type="evidence" value="ECO:0007669"/>
    <property type="project" value="InterPro"/>
</dbReference>
<dbReference type="InterPro" id="IPR017896">
    <property type="entry name" value="4Fe4S_Fe-S-bd"/>
</dbReference>
<reference evidence="7 8" key="1">
    <citation type="submission" date="2017-12" db="EMBL/GenBank/DDBJ databases">
        <title>Legionella sainthelensi LA01-117, whole genome sequence of a clinical isolate from New Zealand.</title>
        <authorList>
            <person name="Cree S.L."/>
            <person name="Slow S."/>
            <person name="Kennedy M.A."/>
            <person name="Murdoch D.R."/>
            <person name="Biggs P.J."/>
            <person name="Anderson T."/>
        </authorList>
    </citation>
    <scope>NUCLEOTIDE SEQUENCE [LARGE SCALE GENOMIC DNA]</scope>
    <source>
        <strain evidence="7 8">LA01-117</strain>
    </source>
</reference>
<evidence type="ECO:0000256" key="4">
    <source>
        <dbReference type="ARBA" id="ARBA00022827"/>
    </source>
</evidence>
<dbReference type="Pfam" id="PF05199">
    <property type="entry name" value="GMC_oxred_C"/>
    <property type="match status" value="1"/>
</dbReference>
<dbReference type="InterPro" id="IPR000172">
    <property type="entry name" value="GMC_OxRdtase_N"/>
</dbReference>
<evidence type="ECO:0000256" key="2">
    <source>
        <dbReference type="ARBA" id="ARBA00010790"/>
    </source>
</evidence>
<name>A0A2H5FMQ1_9GAMM</name>
<sequence length="543" mass="60506">MFTKIYDCCIVGTGAAGGILAYRLAKAGLNVISVEQGDELPSNYFTDINPPGIKKGFGIKPKTTFPPHIGDALFIHDLFADSSIRSSSKKSESEFRQFQIYALNGLQNLWNAVSVRFSEPDLATWPINYQDLAPYYSSVEQLISVCGTEENLTVLPNGKYIAPKPIRPVDQLIIDAVKNSGWPECFAIPNRKAIETRTEKPNHCISTGICTFGCPVGAVYKFSTRLLPEIRKRSNYTLLLNAKVVRLNRNNKNNQISSLDYLCLKSNVRKTIQARIFILSAGAIETPRILFNSHDTAFPNGLANHNGSLGCFLQDNPKVVLATSLYKLWFSKRPPDIGYGDLLIIGGQAKLSNEKLFRFIGHSISAPPDVPYYLNDLRWIPRIIKPFIVKSMFHSFVTLGLFCEGDLLASNRVSPSVDRDKYGVPQVDIHYKSSAETQERMRKMAEFGRKVLRKASGIHIVYDLSNDGTGIHYAGTCRMGNNKNEAIVDAYLKTFSHDNLYLCDGGVIPHLPDKHLTLTIMALADRLASHITSDLQKRGDSHE</sequence>
<dbReference type="InterPro" id="IPR007867">
    <property type="entry name" value="GMC_OxRtase_C"/>
</dbReference>
<keyword evidence="3" id="KW-0285">Flavoprotein</keyword>
<comment type="cofactor">
    <cofactor evidence="1">
        <name>FAD</name>
        <dbReference type="ChEBI" id="CHEBI:57692"/>
    </cofactor>
</comment>
<accession>A0A2H5FMQ1</accession>
<dbReference type="PANTHER" id="PTHR42784:SF1">
    <property type="entry name" value="PYRANOSE 2-OXIDASE"/>
    <property type="match status" value="1"/>
</dbReference>
<dbReference type="KEGG" id="lsh:CAB17_12475"/>
<dbReference type="SUPFAM" id="SSF51905">
    <property type="entry name" value="FAD/NAD(P)-binding domain"/>
    <property type="match status" value="1"/>
</dbReference>
<proteinExistence type="inferred from homology"/>
<dbReference type="GO" id="GO:0050660">
    <property type="term" value="F:flavin adenine dinucleotide binding"/>
    <property type="evidence" value="ECO:0007669"/>
    <property type="project" value="InterPro"/>
</dbReference>
<dbReference type="AlphaFoldDB" id="A0A2H5FMQ1"/>
<gene>
    <name evidence="7" type="ORF">CAB17_12475</name>
</gene>
<dbReference type="RefSeq" id="WP_101900374.1">
    <property type="nucleotide sequence ID" value="NZ_CP025491.2"/>
</dbReference>
<keyword evidence="8" id="KW-1185">Reference proteome</keyword>
<dbReference type="PROSITE" id="PS51379">
    <property type="entry name" value="4FE4S_FER_2"/>
    <property type="match status" value="1"/>
</dbReference>
<evidence type="ECO:0000313" key="8">
    <source>
        <dbReference type="Proteomes" id="UP000234343"/>
    </source>
</evidence>
<dbReference type="SUPFAM" id="SSF54373">
    <property type="entry name" value="FAD-linked reductases, C-terminal domain"/>
    <property type="match status" value="1"/>
</dbReference>
<evidence type="ECO:0000313" key="7">
    <source>
        <dbReference type="EMBL" id="AUH72770.1"/>
    </source>
</evidence>
<dbReference type="InterPro" id="IPR036188">
    <property type="entry name" value="FAD/NAD-bd_sf"/>
</dbReference>
<keyword evidence="4" id="KW-0274">FAD</keyword>
<dbReference type="PANTHER" id="PTHR42784">
    <property type="entry name" value="PYRANOSE 2-OXIDASE"/>
    <property type="match status" value="1"/>
</dbReference>
<evidence type="ECO:0000256" key="3">
    <source>
        <dbReference type="ARBA" id="ARBA00022630"/>
    </source>
</evidence>
<dbReference type="Pfam" id="PF00732">
    <property type="entry name" value="GMC_oxred_N"/>
    <property type="match status" value="1"/>
</dbReference>
<evidence type="ECO:0000259" key="6">
    <source>
        <dbReference type="PROSITE" id="PS51379"/>
    </source>
</evidence>
<dbReference type="Proteomes" id="UP000234343">
    <property type="component" value="Chromosome"/>
</dbReference>
<keyword evidence="5" id="KW-0560">Oxidoreductase</keyword>
<protein>
    <submittedName>
        <fullName evidence="7">GMC family oxidoreductase</fullName>
    </submittedName>
</protein>
<evidence type="ECO:0000256" key="5">
    <source>
        <dbReference type="ARBA" id="ARBA00023002"/>
    </source>
</evidence>
<feature type="domain" description="4Fe-4S ferredoxin-type" evidence="6">
    <location>
        <begin position="195"/>
        <end position="225"/>
    </location>
</feature>
<evidence type="ECO:0000256" key="1">
    <source>
        <dbReference type="ARBA" id="ARBA00001974"/>
    </source>
</evidence>
<organism evidence="7 8">
    <name type="scientific">Legionella sainthelensi</name>
    <dbReference type="NCBI Taxonomy" id="28087"/>
    <lineage>
        <taxon>Bacteria</taxon>
        <taxon>Pseudomonadati</taxon>
        <taxon>Pseudomonadota</taxon>
        <taxon>Gammaproteobacteria</taxon>
        <taxon>Legionellales</taxon>
        <taxon>Legionellaceae</taxon>
        <taxon>Legionella</taxon>
    </lineage>
</organism>
<comment type="similarity">
    <text evidence="2">Belongs to the GMC oxidoreductase family.</text>
</comment>